<reference evidence="4" key="2">
    <citation type="submission" date="2022-10" db="EMBL/GenBank/DDBJ databases">
        <authorList>
            <person name="Trinh H.N."/>
        </authorList>
    </citation>
    <scope>NUCLEOTIDE SEQUENCE</scope>
    <source>
        <strain evidence="4">RN2-1</strain>
    </source>
</reference>
<dbReference type="Proteomes" id="UP001165679">
    <property type="component" value="Unassembled WGS sequence"/>
</dbReference>
<dbReference type="PANTHER" id="PTHR30349:SF64">
    <property type="entry name" value="PROPHAGE INTEGRASE INTD-RELATED"/>
    <property type="match status" value="1"/>
</dbReference>
<evidence type="ECO:0000256" key="1">
    <source>
        <dbReference type="ARBA" id="ARBA00022908"/>
    </source>
</evidence>
<evidence type="ECO:0000259" key="3">
    <source>
        <dbReference type="PROSITE" id="PS51898"/>
    </source>
</evidence>
<reference evidence="4" key="1">
    <citation type="submission" date="2022-09" db="EMBL/GenBank/DDBJ databases">
        <title>Rhodovastum sp. nov. RN2-1 isolated from soil in Seongnam, South Korea.</title>
        <authorList>
            <person name="Le N.T."/>
        </authorList>
    </citation>
    <scope>NUCLEOTIDE SEQUENCE</scope>
    <source>
        <strain evidence="4">RN2-1</strain>
    </source>
</reference>
<dbReference type="PROSITE" id="PS51898">
    <property type="entry name" value="TYR_RECOMBINASE"/>
    <property type="match status" value="1"/>
</dbReference>
<comment type="caution">
    <text evidence="4">The sequence shown here is derived from an EMBL/GenBank/DDBJ whole genome shotgun (WGS) entry which is preliminary data.</text>
</comment>
<proteinExistence type="predicted"/>
<dbReference type="AlphaFoldDB" id="A0AA42CKE8"/>
<dbReference type="PANTHER" id="PTHR30349">
    <property type="entry name" value="PHAGE INTEGRASE-RELATED"/>
    <property type="match status" value="1"/>
</dbReference>
<sequence>MADVVAVVRTADLSKQRAQELIAALNTVGRALGNDLEKIPSDPLLLGRRLAEANPLACNVTLRRWNNVRSLVRAALALAVPVASAWRAADLTPEWGMLRGMLGELYADARRYADISGFMRFCSGRGITPVQVNEVVFEAFRASLSSSLRKRSEETYANCCRTWNKAGEAFPTWPAFRVFRASRRVTWTLAWDTFPASLRKDAQAWLDRLAGVDLTMETFRKPVRPGTLKIREYQLRSAASALVLRGREPASIGKLADLVEIESFKEILRYLIDRRDGSARGQVGDIASLLKSVAQFHVGIPKETLDAMAGVIRRISHQQGRQQGLTELNRRRLRPFDEPENVRALVGLPERLLREARRTRPPVQAALLVQTALAIELLLLAPMRLANLAALDIGLHIQRIRNSKEVSIVIQSHEVKNSVLLDFPLPATSVALLDVYIQEYRPLIATAGSTAVFPGRAGKPKGHNTLRQQISQTILRYAGLTINPHLFRHITAKLYLDQNPGAYEVVRRVLNHRSMKTTTNFYTGLESAAAVRHFDKTILGLRGGEGHGD</sequence>
<dbReference type="GO" id="GO:0006310">
    <property type="term" value="P:DNA recombination"/>
    <property type="evidence" value="ECO:0007669"/>
    <property type="project" value="UniProtKB-KW"/>
</dbReference>
<dbReference type="GO" id="GO:0015074">
    <property type="term" value="P:DNA integration"/>
    <property type="evidence" value="ECO:0007669"/>
    <property type="project" value="UniProtKB-KW"/>
</dbReference>
<dbReference type="SUPFAM" id="SSF56349">
    <property type="entry name" value="DNA breaking-rejoining enzymes"/>
    <property type="match status" value="1"/>
</dbReference>
<gene>
    <name evidence="4" type="ORF">OL599_24780</name>
</gene>
<keyword evidence="5" id="KW-1185">Reference proteome</keyword>
<dbReference type="InterPro" id="IPR013762">
    <property type="entry name" value="Integrase-like_cat_sf"/>
</dbReference>
<evidence type="ECO:0000313" key="4">
    <source>
        <dbReference type="EMBL" id="MCW3477770.1"/>
    </source>
</evidence>
<dbReference type="InterPro" id="IPR002104">
    <property type="entry name" value="Integrase_catalytic"/>
</dbReference>
<keyword evidence="1" id="KW-0229">DNA integration</keyword>
<evidence type="ECO:0000313" key="5">
    <source>
        <dbReference type="Proteomes" id="UP001165679"/>
    </source>
</evidence>
<keyword evidence="2" id="KW-0233">DNA recombination</keyword>
<dbReference type="InterPro" id="IPR050090">
    <property type="entry name" value="Tyrosine_recombinase_XerCD"/>
</dbReference>
<dbReference type="RefSeq" id="WP_264716734.1">
    <property type="nucleotide sequence ID" value="NZ_JAPDNT010000051.1"/>
</dbReference>
<dbReference type="Gene3D" id="1.10.443.10">
    <property type="entry name" value="Intergrase catalytic core"/>
    <property type="match status" value="1"/>
</dbReference>
<feature type="domain" description="Tyr recombinase" evidence="3">
    <location>
        <begin position="337"/>
        <end position="535"/>
    </location>
</feature>
<dbReference type="EMBL" id="JAPDNT010000051">
    <property type="protein sequence ID" value="MCW3477770.1"/>
    <property type="molecule type" value="Genomic_DNA"/>
</dbReference>
<dbReference type="CDD" id="cd00397">
    <property type="entry name" value="DNA_BRE_C"/>
    <property type="match status" value="1"/>
</dbReference>
<organism evidence="4 5">
    <name type="scientific">Limobrevibacterium gyesilva</name>
    <dbReference type="NCBI Taxonomy" id="2991712"/>
    <lineage>
        <taxon>Bacteria</taxon>
        <taxon>Pseudomonadati</taxon>
        <taxon>Pseudomonadota</taxon>
        <taxon>Alphaproteobacteria</taxon>
        <taxon>Acetobacterales</taxon>
        <taxon>Acetobacteraceae</taxon>
        <taxon>Limobrevibacterium</taxon>
    </lineage>
</organism>
<accession>A0AA42CKE8</accession>
<dbReference type="GO" id="GO:0003677">
    <property type="term" value="F:DNA binding"/>
    <property type="evidence" value="ECO:0007669"/>
    <property type="project" value="InterPro"/>
</dbReference>
<dbReference type="Pfam" id="PF00589">
    <property type="entry name" value="Phage_integrase"/>
    <property type="match status" value="1"/>
</dbReference>
<dbReference type="InterPro" id="IPR011010">
    <property type="entry name" value="DNA_brk_join_enz"/>
</dbReference>
<name>A0AA42CKE8_9PROT</name>
<evidence type="ECO:0000256" key="2">
    <source>
        <dbReference type="ARBA" id="ARBA00023172"/>
    </source>
</evidence>
<protein>
    <submittedName>
        <fullName evidence="4">Site-specific integrase</fullName>
    </submittedName>
</protein>